<keyword evidence="3" id="KW-1185">Reference proteome</keyword>
<dbReference type="OrthoDB" id="3667834at2"/>
<dbReference type="Pfam" id="PF02627">
    <property type="entry name" value="CMD"/>
    <property type="match status" value="1"/>
</dbReference>
<dbReference type="KEGG" id="buz:AYM40_32830"/>
<reference evidence="2 3" key="1">
    <citation type="journal article" date="2016" name="Gene">
        <title>PacBio SMRT assembly of a complex multi-replicon genome reveals chlorocatechol degradative operon in a region of genome plasticity.</title>
        <authorList>
            <person name="Ricker N."/>
            <person name="Shen S.Y."/>
            <person name="Goordial J."/>
            <person name="Jin S."/>
            <person name="Fulthorpe R.R."/>
        </authorList>
    </citation>
    <scope>NUCLEOTIDE SEQUENCE [LARGE SCALE GENOMIC DNA]</scope>
    <source>
        <strain evidence="2 3">OLGA172</strain>
    </source>
</reference>
<dbReference type="EMBL" id="CP014579">
    <property type="protein sequence ID" value="ANB76930.1"/>
    <property type="molecule type" value="Genomic_DNA"/>
</dbReference>
<dbReference type="Proteomes" id="UP000076852">
    <property type="component" value="Chromosome 2"/>
</dbReference>
<evidence type="ECO:0000313" key="3">
    <source>
        <dbReference type="Proteomes" id="UP000076852"/>
    </source>
</evidence>
<sequence length="196" mass="21282">MVKFLAYTAASAPAASQPGLQQAERIFGVVPNLQAHLAESPETLSGYFTLLELFSKSTLSSVEQQVVSMTANFENNCHYSMAGHSARALQVGMDPTLVAALREGKPLADPKLEALRRFTTHVVRERGFVAEADINAFLAAGYLRRNVLEVLLGVAAKILGNYTNHIVGTEYDDFMRGHEWSKPSASDANAILASTR</sequence>
<dbReference type="PANTHER" id="PTHR35446:SF3">
    <property type="entry name" value="CMD DOMAIN-CONTAINING PROTEIN"/>
    <property type="match status" value="1"/>
</dbReference>
<dbReference type="PANTHER" id="PTHR35446">
    <property type="entry name" value="SI:CH211-175M2.5"/>
    <property type="match status" value="1"/>
</dbReference>
<dbReference type="STRING" id="1804984.AYM40_32830"/>
<feature type="domain" description="Carboxymuconolactone decarboxylase-like" evidence="1">
    <location>
        <begin position="53"/>
        <end position="105"/>
    </location>
</feature>
<dbReference type="InterPro" id="IPR003779">
    <property type="entry name" value="CMD-like"/>
</dbReference>
<gene>
    <name evidence="2" type="ORF">AYM40_32830</name>
</gene>
<accession>A0A160FUJ3</accession>
<dbReference type="SUPFAM" id="SSF69118">
    <property type="entry name" value="AhpD-like"/>
    <property type="match status" value="1"/>
</dbReference>
<dbReference type="RefSeq" id="WP_063500138.1">
    <property type="nucleotide sequence ID" value="NZ_CP014579.1"/>
</dbReference>
<organism evidence="2 3">
    <name type="scientific">Paraburkholderia phytofirmans OLGA172</name>
    <dbReference type="NCBI Taxonomy" id="1417228"/>
    <lineage>
        <taxon>Bacteria</taxon>
        <taxon>Pseudomonadati</taxon>
        <taxon>Pseudomonadota</taxon>
        <taxon>Betaproteobacteria</taxon>
        <taxon>Burkholderiales</taxon>
        <taxon>Burkholderiaceae</taxon>
        <taxon>Paraburkholderia</taxon>
    </lineage>
</organism>
<dbReference type="Gene3D" id="1.20.1290.10">
    <property type="entry name" value="AhpD-like"/>
    <property type="match status" value="1"/>
</dbReference>
<dbReference type="InterPro" id="IPR029032">
    <property type="entry name" value="AhpD-like"/>
</dbReference>
<proteinExistence type="predicted"/>
<dbReference type="GO" id="GO:0051920">
    <property type="term" value="F:peroxiredoxin activity"/>
    <property type="evidence" value="ECO:0007669"/>
    <property type="project" value="InterPro"/>
</dbReference>
<protein>
    <submittedName>
        <fullName evidence="2">Carboxymuconolactone decarboxylase</fullName>
    </submittedName>
</protein>
<dbReference type="AlphaFoldDB" id="A0A160FUJ3"/>
<name>A0A160FUJ3_9BURK</name>
<evidence type="ECO:0000259" key="1">
    <source>
        <dbReference type="Pfam" id="PF02627"/>
    </source>
</evidence>
<evidence type="ECO:0000313" key="2">
    <source>
        <dbReference type="EMBL" id="ANB76930.1"/>
    </source>
</evidence>